<sequence length="232" mass="26715">MKQKLLVLSLLTIFIFSNVSSSFAMDPQYTPKKLKPLPYAYDALEPYIDKETMVLHHDKHYKSYLDKFNEAIKGYPDLYSSSIYDLLTCLDCLPSEIYKTIKNNGGGVYNHEFFFDIMTPNQTTLSGNLKKAIIEDFGSFDNFKDAFKKASLNVFGSGWTWLVSNDSGNLSIITTANQDSPITLNLKPIIGIDLWEHAYYLSYKNNRASYIDKWFNIINWNKAEENYKNLAK</sequence>
<reference evidence="9 10" key="1">
    <citation type="submission" date="2023-05" db="EMBL/GenBank/DDBJ databases">
        <title>Rombocin, a short stable natural nisin variant, displays selective antimicrobial activity against Listeria monocytogenes and employs dual mode of action to kill target bacterial strains.</title>
        <authorList>
            <person name="Wambui J."/>
            <person name="Stephan R."/>
            <person name="Kuipers O.P."/>
        </authorList>
    </citation>
    <scope>NUCLEOTIDE SEQUENCE [LARGE SCALE GENOMIC DNA]</scope>
    <source>
        <strain evidence="9 10">RC002</strain>
    </source>
</reference>
<evidence type="ECO:0000313" key="10">
    <source>
        <dbReference type="Proteomes" id="UP001301012"/>
    </source>
</evidence>
<dbReference type="EC" id="1.15.1.1" evidence="2 5"/>
<dbReference type="RefSeq" id="WP_284132366.1">
    <property type="nucleotide sequence ID" value="NZ_JASKYM010000002.1"/>
</dbReference>
<evidence type="ECO:0000256" key="6">
    <source>
        <dbReference type="SAM" id="SignalP"/>
    </source>
</evidence>
<protein>
    <recommendedName>
        <fullName evidence="2 5">Superoxide dismutase</fullName>
        <ecNumber evidence="2 5">1.15.1.1</ecNumber>
    </recommendedName>
</protein>
<evidence type="ECO:0000259" key="7">
    <source>
        <dbReference type="Pfam" id="PF00081"/>
    </source>
</evidence>
<dbReference type="InterPro" id="IPR036314">
    <property type="entry name" value="SOD_C_sf"/>
</dbReference>
<dbReference type="Proteomes" id="UP001301012">
    <property type="component" value="Unassembled WGS sequence"/>
</dbReference>
<dbReference type="SUPFAM" id="SSF54719">
    <property type="entry name" value="Fe,Mn superoxide dismutase (SOD), C-terminal domain"/>
    <property type="match status" value="1"/>
</dbReference>
<dbReference type="EMBL" id="JASKYM010000002">
    <property type="protein sequence ID" value="MDK2563426.1"/>
    <property type="molecule type" value="Genomic_DNA"/>
</dbReference>
<dbReference type="Pfam" id="PF00081">
    <property type="entry name" value="Sod_Fe_N"/>
    <property type="match status" value="1"/>
</dbReference>
<comment type="function">
    <text evidence="5">Destroys radicals which are normally produced within the cells and which are toxic to biological systems.</text>
</comment>
<comment type="catalytic activity">
    <reaction evidence="5">
        <text>2 superoxide + 2 H(+) = H2O2 + O2</text>
        <dbReference type="Rhea" id="RHEA:20696"/>
        <dbReference type="ChEBI" id="CHEBI:15378"/>
        <dbReference type="ChEBI" id="CHEBI:15379"/>
        <dbReference type="ChEBI" id="CHEBI:16240"/>
        <dbReference type="ChEBI" id="CHEBI:18421"/>
        <dbReference type="EC" id="1.15.1.1"/>
    </reaction>
</comment>
<dbReference type="InterPro" id="IPR001189">
    <property type="entry name" value="Mn/Fe_SOD"/>
</dbReference>
<keyword evidence="3 5" id="KW-0479">Metal-binding</keyword>
<dbReference type="SUPFAM" id="SSF46609">
    <property type="entry name" value="Fe,Mn superoxide dismutase (SOD), N-terminal domain"/>
    <property type="match status" value="1"/>
</dbReference>
<evidence type="ECO:0000256" key="2">
    <source>
        <dbReference type="ARBA" id="ARBA00012682"/>
    </source>
</evidence>
<dbReference type="PANTHER" id="PTHR43595:SF2">
    <property type="entry name" value="SMALL RIBOSOMAL SUBUNIT PROTEIN MS42"/>
    <property type="match status" value="1"/>
</dbReference>
<comment type="caution">
    <text evidence="9">The sequence shown here is derived from an EMBL/GenBank/DDBJ whole genome shotgun (WGS) entry which is preliminary data.</text>
</comment>
<evidence type="ECO:0000256" key="3">
    <source>
        <dbReference type="ARBA" id="ARBA00022723"/>
    </source>
</evidence>
<gene>
    <name evidence="9" type="ORF">QOZ84_07675</name>
</gene>
<evidence type="ECO:0000256" key="5">
    <source>
        <dbReference type="RuleBase" id="RU000414"/>
    </source>
</evidence>
<dbReference type="GO" id="GO:0004784">
    <property type="term" value="F:superoxide dismutase activity"/>
    <property type="evidence" value="ECO:0007669"/>
    <property type="project" value="UniProtKB-EC"/>
</dbReference>
<keyword evidence="4 5" id="KW-0560">Oxidoreductase</keyword>
<feature type="signal peptide" evidence="6">
    <location>
        <begin position="1"/>
        <end position="24"/>
    </location>
</feature>
<comment type="similarity">
    <text evidence="1 5">Belongs to the iron/manganese superoxide dismutase family.</text>
</comment>
<feature type="domain" description="Manganese/iron superoxide dismutase N-terminal" evidence="7">
    <location>
        <begin position="33"/>
        <end position="118"/>
    </location>
</feature>
<evidence type="ECO:0000313" key="9">
    <source>
        <dbReference type="EMBL" id="MDK2563426.1"/>
    </source>
</evidence>
<dbReference type="PRINTS" id="PR01703">
    <property type="entry name" value="MNSODISMTASE"/>
</dbReference>
<feature type="domain" description="Manganese/iron superoxide dismutase C-terminal" evidence="8">
    <location>
        <begin position="126"/>
        <end position="225"/>
    </location>
</feature>
<dbReference type="InterPro" id="IPR019832">
    <property type="entry name" value="Mn/Fe_SOD_C"/>
</dbReference>
<name>A0ABT7E938_9FIRM</name>
<dbReference type="PROSITE" id="PS00088">
    <property type="entry name" value="SOD_MN"/>
    <property type="match status" value="1"/>
</dbReference>
<dbReference type="Gene3D" id="3.55.40.20">
    <property type="entry name" value="Iron/manganese superoxide dismutase, C-terminal domain"/>
    <property type="match status" value="1"/>
</dbReference>
<dbReference type="InterPro" id="IPR036324">
    <property type="entry name" value="Mn/Fe_SOD_N_sf"/>
</dbReference>
<dbReference type="InterPro" id="IPR019831">
    <property type="entry name" value="Mn/Fe_SOD_N"/>
</dbReference>
<feature type="chain" id="PRO_5045289818" description="Superoxide dismutase" evidence="6">
    <location>
        <begin position="25"/>
        <end position="232"/>
    </location>
</feature>
<dbReference type="PIRSF" id="PIRSF000349">
    <property type="entry name" value="SODismutase"/>
    <property type="match status" value="1"/>
</dbReference>
<dbReference type="Gene3D" id="1.10.287.990">
    <property type="entry name" value="Fe,Mn superoxide dismutase (SOD) domain"/>
    <property type="match status" value="1"/>
</dbReference>
<evidence type="ECO:0000256" key="4">
    <source>
        <dbReference type="ARBA" id="ARBA00023002"/>
    </source>
</evidence>
<evidence type="ECO:0000259" key="8">
    <source>
        <dbReference type="Pfam" id="PF02777"/>
    </source>
</evidence>
<dbReference type="Pfam" id="PF02777">
    <property type="entry name" value="Sod_Fe_C"/>
    <property type="match status" value="1"/>
</dbReference>
<dbReference type="PANTHER" id="PTHR43595">
    <property type="entry name" value="37S RIBOSOMAL PROTEIN S26, MITOCHONDRIAL"/>
    <property type="match status" value="1"/>
</dbReference>
<keyword evidence="6" id="KW-0732">Signal</keyword>
<accession>A0ABT7E938</accession>
<organism evidence="9 10">
    <name type="scientific">Romboutsia sedimentorum</name>
    <dbReference type="NCBI Taxonomy" id="1368474"/>
    <lineage>
        <taxon>Bacteria</taxon>
        <taxon>Bacillati</taxon>
        <taxon>Bacillota</taxon>
        <taxon>Clostridia</taxon>
        <taxon>Peptostreptococcales</taxon>
        <taxon>Peptostreptococcaceae</taxon>
        <taxon>Romboutsia</taxon>
    </lineage>
</organism>
<evidence type="ECO:0000256" key="1">
    <source>
        <dbReference type="ARBA" id="ARBA00008714"/>
    </source>
</evidence>
<keyword evidence="10" id="KW-1185">Reference proteome</keyword>
<dbReference type="InterPro" id="IPR019833">
    <property type="entry name" value="Mn/Fe_SOD_BS"/>
</dbReference>
<proteinExistence type="inferred from homology"/>